<dbReference type="EMBL" id="MU003495">
    <property type="protein sequence ID" value="KAF2475992.1"/>
    <property type="molecule type" value="Genomic_DNA"/>
</dbReference>
<comment type="caution">
    <text evidence="1">The sequence shown here is derived from an EMBL/GenBank/DDBJ whole genome shotgun (WGS) entry which is preliminary data.</text>
</comment>
<gene>
    <name evidence="1" type="ORF">BDR25DRAFT_379627</name>
</gene>
<reference evidence="1" key="1">
    <citation type="journal article" date="2020" name="Stud. Mycol.">
        <title>101 Dothideomycetes genomes: a test case for predicting lifestyles and emergence of pathogens.</title>
        <authorList>
            <person name="Haridas S."/>
            <person name="Albert R."/>
            <person name="Binder M."/>
            <person name="Bloem J."/>
            <person name="Labutti K."/>
            <person name="Salamov A."/>
            <person name="Andreopoulos B."/>
            <person name="Baker S."/>
            <person name="Barry K."/>
            <person name="Bills G."/>
            <person name="Bluhm B."/>
            <person name="Cannon C."/>
            <person name="Castanera R."/>
            <person name="Culley D."/>
            <person name="Daum C."/>
            <person name="Ezra D."/>
            <person name="Gonzalez J."/>
            <person name="Henrissat B."/>
            <person name="Kuo A."/>
            <person name="Liang C."/>
            <person name="Lipzen A."/>
            <person name="Lutzoni F."/>
            <person name="Magnuson J."/>
            <person name="Mondo S."/>
            <person name="Nolan M."/>
            <person name="Ohm R."/>
            <person name="Pangilinan J."/>
            <person name="Park H.-J."/>
            <person name="Ramirez L."/>
            <person name="Alfaro M."/>
            <person name="Sun H."/>
            <person name="Tritt A."/>
            <person name="Yoshinaga Y."/>
            <person name="Zwiers L.-H."/>
            <person name="Turgeon B."/>
            <person name="Goodwin S."/>
            <person name="Spatafora J."/>
            <person name="Crous P."/>
            <person name="Grigoriev I."/>
        </authorList>
    </citation>
    <scope>NUCLEOTIDE SEQUENCE</scope>
    <source>
        <strain evidence="1">ATCC 200398</strain>
    </source>
</reference>
<keyword evidence="2" id="KW-1185">Reference proteome</keyword>
<proteinExistence type="predicted"/>
<name>A0ACB6RBU8_9PLEO</name>
<sequence length="466" mass="51470">MSQPSQQSPSPPVLTDLASLITHHTSIITNFLTNRNLPHPQFSTSIPSFPPPDCPPKIHMSRMSIAQLCRDLAELVLGPIDALIHPLVSMKVDIGVLRTINYYNIPEAVPINGCIGYEELSKRTGLNADILKRIIRYASTTGIFTEVQYNPTSNSHTRNKDSVQSIKEGVGVAHTPTSLALLTSPRLRGVLRHNLDDIFPAFLSLPESLQQNQNSQEPNESPFNFAYKTEQTWFDWMSKPGRETSLQSYHQTLGFLSEGAFNAGLAASAPVFKRLGPGSTIVDIGGSTGHVSIALAQQLPHPNFIVQDLPSTIESVKSEEIPQEVRDRIQFQPHNFFTPQTEAADVFLLRFVLHDWSDKYCVKILSSLLPQLKANPAARIALLEVVLPEPGTVPTFVERGARSADIQMLGYANARERDRGHWDRLVKETDEGLVVWDVYEPVGCAFGVVEVGLRGGRTGIEQGSLE</sequence>
<keyword evidence="1" id="KW-0808">Transferase</keyword>
<accession>A0ACB6RBU8</accession>
<protein>
    <submittedName>
        <fullName evidence="1">S-adenosyl-L-methionine-dependent methyltransferase</fullName>
    </submittedName>
</protein>
<evidence type="ECO:0000313" key="2">
    <source>
        <dbReference type="Proteomes" id="UP000799755"/>
    </source>
</evidence>
<dbReference type="Proteomes" id="UP000799755">
    <property type="component" value="Unassembled WGS sequence"/>
</dbReference>
<evidence type="ECO:0000313" key="1">
    <source>
        <dbReference type="EMBL" id="KAF2475992.1"/>
    </source>
</evidence>
<organism evidence="1 2">
    <name type="scientific">Lindgomyces ingoldianus</name>
    <dbReference type="NCBI Taxonomy" id="673940"/>
    <lineage>
        <taxon>Eukaryota</taxon>
        <taxon>Fungi</taxon>
        <taxon>Dikarya</taxon>
        <taxon>Ascomycota</taxon>
        <taxon>Pezizomycotina</taxon>
        <taxon>Dothideomycetes</taxon>
        <taxon>Pleosporomycetidae</taxon>
        <taxon>Pleosporales</taxon>
        <taxon>Lindgomycetaceae</taxon>
        <taxon>Lindgomyces</taxon>
    </lineage>
</organism>
<keyword evidence="1" id="KW-0489">Methyltransferase</keyword>